<reference evidence="2" key="1">
    <citation type="submission" date="2021-03" db="EMBL/GenBank/DDBJ databases">
        <title>Genomic Encyclopedia of Type Strains, Phase IV (KMG-IV): sequencing the most valuable type-strain genomes for metagenomic binning, comparative biology and taxonomic classification.</title>
        <authorList>
            <person name="Goeker M."/>
        </authorList>
    </citation>
    <scope>NUCLEOTIDE SEQUENCE</scope>
    <source>
        <strain evidence="2">DSM 101588</strain>
    </source>
</reference>
<feature type="domain" description="RNA polymerase sigma factor 54 DNA-binding" evidence="1">
    <location>
        <begin position="6"/>
        <end position="80"/>
    </location>
</feature>
<dbReference type="RefSeq" id="WP_245301325.1">
    <property type="nucleotide sequence ID" value="NZ_JAGGLT010000032.1"/>
</dbReference>
<dbReference type="Proteomes" id="UP001166402">
    <property type="component" value="Unassembled WGS sequence"/>
</dbReference>
<organism evidence="2 3">
    <name type="scientific">Thermoanaerobacterium butyriciformans</name>
    <dbReference type="NCBI Taxonomy" id="1702242"/>
    <lineage>
        <taxon>Bacteria</taxon>
        <taxon>Bacillati</taxon>
        <taxon>Bacillota</taxon>
        <taxon>Clostridia</taxon>
        <taxon>Thermoanaerobacterales</taxon>
        <taxon>Thermoanaerobacteraceae</taxon>
        <taxon>Thermoanaerobacterium</taxon>
    </lineage>
</organism>
<gene>
    <name evidence="2" type="ORF">J2Z80_002569</name>
</gene>
<dbReference type="Pfam" id="PF04552">
    <property type="entry name" value="Sigma54_DBD"/>
    <property type="match status" value="1"/>
</dbReference>
<dbReference type="EMBL" id="JAGGLT010000032">
    <property type="protein sequence ID" value="MBP2073023.1"/>
    <property type="molecule type" value="Genomic_DNA"/>
</dbReference>
<comment type="caution">
    <text evidence="2">The sequence shown here is derived from an EMBL/GenBank/DDBJ whole genome shotgun (WGS) entry which is preliminary data.</text>
</comment>
<proteinExistence type="predicted"/>
<protein>
    <submittedName>
        <fullName evidence="2">DNA-directed RNA polymerase specialized sigma54-like protein</fullName>
    </submittedName>
</protein>
<keyword evidence="3" id="KW-1185">Reference proteome</keyword>
<dbReference type="PANTHER" id="PTHR32248">
    <property type="entry name" value="RNA POLYMERASE SIGMA-54 FACTOR"/>
    <property type="match status" value="1"/>
</dbReference>
<evidence type="ECO:0000313" key="3">
    <source>
        <dbReference type="Proteomes" id="UP001166402"/>
    </source>
</evidence>
<name>A0ABS4NH76_9THEO</name>
<dbReference type="PANTHER" id="PTHR32248:SF4">
    <property type="entry name" value="RNA POLYMERASE SIGMA-54 FACTOR"/>
    <property type="match status" value="1"/>
</dbReference>
<dbReference type="PROSITE" id="PS50044">
    <property type="entry name" value="SIGMA54_3"/>
    <property type="match status" value="1"/>
</dbReference>
<dbReference type="PROSITE" id="PS00718">
    <property type="entry name" value="SIGMA54_2"/>
    <property type="match status" value="1"/>
</dbReference>
<dbReference type="Gene3D" id="1.10.10.60">
    <property type="entry name" value="Homeodomain-like"/>
    <property type="match status" value="1"/>
</dbReference>
<accession>A0ABS4NH76</accession>
<evidence type="ECO:0000313" key="2">
    <source>
        <dbReference type="EMBL" id="MBP2073023.1"/>
    </source>
</evidence>
<dbReference type="InterPro" id="IPR000394">
    <property type="entry name" value="RNA_pol_sigma_54"/>
</dbReference>
<sequence length="81" mass="9475">MTLKSYFFQNGIENDDGEKFSQEMIKEMIRQLISDEDPQKTLSDQKIAEILIGQGITISRRTVAKYREEMNIPSSGKRKRY</sequence>
<evidence type="ECO:0000259" key="1">
    <source>
        <dbReference type="Pfam" id="PF04552"/>
    </source>
</evidence>
<dbReference type="InterPro" id="IPR007634">
    <property type="entry name" value="RNA_pol_sigma_54_DNA-bd"/>
</dbReference>